<dbReference type="AlphaFoldDB" id="A0A4C1UKL4"/>
<dbReference type="EMBL" id="BGZK01000187">
    <property type="protein sequence ID" value="GBP26965.1"/>
    <property type="molecule type" value="Genomic_DNA"/>
</dbReference>
<name>A0A4C1UKL4_EUMVA</name>
<accession>A0A4C1UKL4</accession>
<reference evidence="1 2" key="1">
    <citation type="journal article" date="2019" name="Commun. Biol.">
        <title>The bagworm genome reveals a unique fibroin gene that provides high tensile strength.</title>
        <authorList>
            <person name="Kono N."/>
            <person name="Nakamura H."/>
            <person name="Ohtoshi R."/>
            <person name="Tomita M."/>
            <person name="Numata K."/>
            <person name="Arakawa K."/>
        </authorList>
    </citation>
    <scope>NUCLEOTIDE SEQUENCE [LARGE SCALE GENOMIC DNA]</scope>
</reference>
<organism evidence="1 2">
    <name type="scientific">Eumeta variegata</name>
    <name type="common">Bagworm moth</name>
    <name type="synonym">Eumeta japonica</name>
    <dbReference type="NCBI Taxonomy" id="151549"/>
    <lineage>
        <taxon>Eukaryota</taxon>
        <taxon>Metazoa</taxon>
        <taxon>Ecdysozoa</taxon>
        <taxon>Arthropoda</taxon>
        <taxon>Hexapoda</taxon>
        <taxon>Insecta</taxon>
        <taxon>Pterygota</taxon>
        <taxon>Neoptera</taxon>
        <taxon>Endopterygota</taxon>
        <taxon>Lepidoptera</taxon>
        <taxon>Glossata</taxon>
        <taxon>Ditrysia</taxon>
        <taxon>Tineoidea</taxon>
        <taxon>Psychidae</taxon>
        <taxon>Oiketicinae</taxon>
        <taxon>Eumeta</taxon>
    </lineage>
</organism>
<dbReference type="Proteomes" id="UP000299102">
    <property type="component" value="Unassembled WGS sequence"/>
</dbReference>
<evidence type="ECO:0000313" key="1">
    <source>
        <dbReference type="EMBL" id="GBP26965.1"/>
    </source>
</evidence>
<evidence type="ECO:0000313" key="2">
    <source>
        <dbReference type="Proteomes" id="UP000299102"/>
    </source>
</evidence>
<proteinExistence type="predicted"/>
<gene>
    <name evidence="1" type="ORF">EVAR_95751_1</name>
</gene>
<sequence length="72" mass="8216">MLFSFGEYSRRPLARIIIRIRTLTVHGRAASNALRVRLLKARRRRSVTPASLKIEKLAAQECKSERTRAVPA</sequence>
<keyword evidence="2" id="KW-1185">Reference proteome</keyword>
<protein>
    <submittedName>
        <fullName evidence="1">Uncharacterized protein</fullName>
    </submittedName>
</protein>
<comment type="caution">
    <text evidence="1">The sequence shown here is derived from an EMBL/GenBank/DDBJ whole genome shotgun (WGS) entry which is preliminary data.</text>
</comment>